<evidence type="ECO:0000313" key="2">
    <source>
        <dbReference type="EMBL" id="RVU04095.1"/>
    </source>
</evidence>
<keyword evidence="3" id="KW-1185">Reference proteome</keyword>
<accession>A0A3S2Y7K3</accession>
<dbReference type="EMBL" id="SACO01000010">
    <property type="protein sequence ID" value="RVU04095.1"/>
    <property type="molecule type" value="Genomic_DNA"/>
</dbReference>
<feature type="transmembrane region" description="Helical" evidence="1">
    <location>
        <begin position="21"/>
        <end position="39"/>
    </location>
</feature>
<dbReference type="RefSeq" id="WP_127710208.1">
    <property type="nucleotide sequence ID" value="NZ_SACO01000010.1"/>
</dbReference>
<feature type="transmembrane region" description="Helical" evidence="1">
    <location>
        <begin position="81"/>
        <end position="98"/>
    </location>
</feature>
<evidence type="ECO:0000256" key="1">
    <source>
        <dbReference type="SAM" id="Phobius"/>
    </source>
</evidence>
<organism evidence="2 3">
    <name type="scientific">Novosphingobium umbonatum</name>
    <dbReference type="NCBI Taxonomy" id="1908524"/>
    <lineage>
        <taxon>Bacteria</taxon>
        <taxon>Pseudomonadati</taxon>
        <taxon>Pseudomonadota</taxon>
        <taxon>Alphaproteobacteria</taxon>
        <taxon>Sphingomonadales</taxon>
        <taxon>Sphingomonadaceae</taxon>
        <taxon>Novosphingobium</taxon>
    </lineage>
</organism>
<dbReference type="OrthoDB" id="9815686at2"/>
<protein>
    <submittedName>
        <fullName evidence="2">DUF2306 domain-containing protein</fullName>
    </submittedName>
</protein>
<keyword evidence="1" id="KW-0812">Transmembrane</keyword>
<keyword evidence="1" id="KW-1133">Transmembrane helix</keyword>
<dbReference type="Proteomes" id="UP000282837">
    <property type="component" value="Unassembled WGS sequence"/>
</dbReference>
<comment type="caution">
    <text evidence="2">The sequence shown here is derived from an EMBL/GenBank/DDBJ whole genome shotgun (WGS) entry which is preliminary data.</text>
</comment>
<feature type="transmembrane region" description="Helical" evidence="1">
    <location>
        <begin position="110"/>
        <end position="128"/>
    </location>
</feature>
<keyword evidence="1" id="KW-0472">Membrane</keyword>
<reference evidence="2 3" key="1">
    <citation type="submission" date="2019-01" db="EMBL/GenBank/DDBJ databases">
        <authorList>
            <person name="Chen W.-M."/>
        </authorList>
    </citation>
    <scope>NUCLEOTIDE SEQUENCE [LARGE SCALE GENOMIC DNA]</scope>
    <source>
        <strain evidence="2 3">FSY-9</strain>
    </source>
</reference>
<sequence length="173" mass="18955">MDKQHKLPPAAYQGPDRLDRVLGVLTLVLLAGGLLAVARGMPQWAMVRWTVWLHLAPALLALALTPALLWRRRGDARHRLLGKIWVATMALTAGSSLLVQEIRPGHYSPIHLLSIFTLANLPVVVISARRGNLVRHRQTLRGIIIGGLVIAGGFTFAFHRLLAQWLDLGLGIG</sequence>
<gene>
    <name evidence="2" type="ORF">EOE18_13040</name>
</gene>
<feature type="transmembrane region" description="Helical" evidence="1">
    <location>
        <begin position="51"/>
        <end position="69"/>
    </location>
</feature>
<name>A0A3S2Y7K3_9SPHN</name>
<evidence type="ECO:0000313" key="3">
    <source>
        <dbReference type="Proteomes" id="UP000282837"/>
    </source>
</evidence>
<proteinExistence type="predicted"/>
<dbReference type="AlphaFoldDB" id="A0A3S2Y7K3"/>
<feature type="transmembrane region" description="Helical" evidence="1">
    <location>
        <begin position="140"/>
        <end position="158"/>
    </location>
</feature>